<keyword evidence="4" id="KW-1185">Reference proteome</keyword>
<evidence type="ECO:0000259" key="2">
    <source>
        <dbReference type="Pfam" id="PF04471"/>
    </source>
</evidence>
<organism evidence="3 4">
    <name type="scientific">Keratinibaculum paraultunense</name>
    <dbReference type="NCBI Taxonomy" id="1278232"/>
    <lineage>
        <taxon>Bacteria</taxon>
        <taxon>Bacillati</taxon>
        <taxon>Bacillota</taxon>
        <taxon>Tissierellia</taxon>
        <taxon>Tissierellales</taxon>
        <taxon>Tepidimicrobiaceae</taxon>
        <taxon>Keratinibaculum</taxon>
    </lineage>
</organism>
<feature type="transmembrane region" description="Helical" evidence="1">
    <location>
        <begin position="63"/>
        <end position="84"/>
    </location>
</feature>
<dbReference type="GO" id="GO:0004519">
    <property type="term" value="F:endonuclease activity"/>
    <property type="evidence" value="ECO:0007669"/>
    <property type="project" value="UniProtKB-KW"/>
</dbReference>
<dbReference type="RefSeq" id="WP_132025936.1">
    <property type="nucleotide sequence ID" value="NZ_CP068564.1"/>
</dbReference>
<feature type="transmembrane region" description="Helical" evidence="1">
    <location>
        <begin position="253"/>
        <end position="272"/>
    </location>
</feature>
<dbReference type="InterPro" id="IPR011335">
    <property type="entry name" value="Restrct_endonuc-II-like"/>
</dbReference>
<keyword evidence="1" id="KW-0472">Membrane</keyword>
<name>A0A4R3L215_9FIRM</name>
<keyword evidence="3" id="KW-0378">Hydrolase</keyword>
<dbReference type="GO" id="GO:0009307">
    <property type="term" value="P:DNA restriction-modification system"/>
    <property type="evidence" value="ECO:0007669"/>
    <property type="project" value="InterPro"/>
</dbReference>
<dbReference type="Pfam" id="PF04471">
    <property type="entry name" value="Mrr_cat"/>
    <property type="match status" value="1"/>
</dbReference>
<dbReference type="InterPro" id="IPR011856">
    <property type="entry name" value="tRNA_endonuc-like_dom_sf"/>
</dbReference>
<accession>A0A4R3L215</accession>
<evidence type="ECO:0000256" key="1">
    <source>
        <dbReference type="SAM" id="Phobius"/>
    </source>
</evidence>
<reference evidence="3 4" key="1">
    <citation type="submission" date="2019-03" db="EMBL/GenBank/DDBJ databases">
        <title>Genomic Encyclopedia of Type Strains, Phase IV (KMG-IV): sequencing the most valuable type-strain genomes for metagenomic binning, comparative biology and taxonomic classification.</title>
        <authorList>
            <person name="Goeker M."/>
        </authorList>
    </citation>
    <scope>NUCLEOTIDE SEQUENCE [LARGE SCALE GENOMIC DNA]</scope>
    <source>
        <strain evidence="3 4">DSM 26752</strain>
    </source>
</reference>
<dbReference type="AlphaFoldDB" id="A0A4R3L215"/>
<keyword evidence="3" id="KW-0255">Endonuclease</keyword>
<dbReference type="OrthoDB" id="1706787at2"/>
<evidence type="ECO:0000313" key="4">
    <source>
        <dbReference type="Proteomes" id="UP000294567"/>
    </source>
</evidence>
<dbReference type="Proteomes" id="UP000294567">
    <property type="component" value="Unassembled WGS sequence"/>
</dbReference>
<dbReference type="GO" id="GO:0003677">
    <property type="term" value="F:DNA binding"/>
    <property type="evidence" value="ECO:0007669"/>
    <property type="project" value="InterPro"/>
</dbReference>
<dbReference type="InterPro" id="IPR007560">
    <property type="entry name" value="Restrct_endonuc_IV_Mrr"/>
</dbReference>
<keyword evidence="1" id="KW-1133">Transmembrane helix</keyword>
<feature type="transmembrane region" description="Helical" evidence="1">
    <location>
        <begin position="278"/>
        <end position="296"/>
    </location>
</feature>
<evidence type="ECO:0000313" key="3">
    <source>
        <dbReference type="EMBL" id="TCS91241.1"/>
    </source>
</evidence>
<dbReference type="SUPFAM" id="SSF52980">
    <property type="entry name" value="Restriction endonuclease-like"/>
    <property type="match status" value="1"/>
</dbReference>
<comment type="caution">
    <text evidence="3">The sequence shown here is derived from an EMBL/GenBank/DDBJ whole genome shotgun (WGS) entry which is preliminary data.</text>
</comment>
<feature type="domain" description="Restriction endonuclease type IV Mrr" evidence="2">
    <location>
        <begin position="135"/>
        <end position="211"/>
    </location>
</feature>
<gene>
    <name evidence="3" type="ORF">EDD65_102173</name>
</gene>
<dbReference type="Gene3D" id="3.40.1350.10">
    <property type="match status" value="1"/>
</dbReference>
<keyword evidence="1" id="KW-0812">Transmembrane</keyword>
<feature type="transmembrane region" description="Helical" evidence="1">
    <location>
        <begin position="34"/>
        <end position="57"/>
    </location>
</feature>
<keyword evidence="3" id="KW-0540">Nuclease</keyword>
<dbReference type="EMBL" id="SMAE01000002">
    <property type="protein sequence ID" value="TCS91241.1"/>
    <property type="molecule type" value="Genomic_DNA"/>
</dbReference>
<proteinExistence type="predicted"/>
<protein>
    <submittedName>
        <fullName evidence="3">Restriction endonuclease</fullName>
    </submittedName>
</protein>
<sequence>MDFLIKLRDYSGKIKKRFILNEYYIRRIKDGKSLGASFMDWFFISLIIGLFFYITIFNSIQNFVITILLTGLLLFIYVFLLVYVKRKVKKKNILKINEEIGEEQIRRRIEKYKDNEFCLFIKDILEKYYDVCFFQGCNGIDFIGEINGEMYGIKCIKSSWDDKIYLKDINYFIEAMREKNIGEGIIVTNAYFSEDVKQNVDYLLIDFNHIKNMLKEIDMFPNNEEIENLIVSEHKARKKDLKENFKINRKGKIYKFLLLGLALYIVSSYVAYPLYYKIMAFISFALGIFIGVYNLAQYMRSIRENRL</sequence>